<dbReference type="Proteomes" id="UP001219525">
    <property type="component" value="Unassembled WGS sequence"/>
</dbReference>
<dbReference type="InterPro" id="IPR059179">
    <property type="entry name" value="MLKL-like_MCAfunc"/>
</dbReference>
<evidence type="ECO:0000256" key="1">
    <source>
        <dbReference type="SAM" id="MobiDB-lite"/>
    </source>
</evidence>
<name>A0AAD6VF43_9AGAR</name>
<feature type="compositionally biased region" description="Polar residues" evidence="1">
    <location>
        <begin position="415"/>
        <end position="424"/>
    </location>
</feature>
<comment type="caution">
    <text evidence="2">The sequence shown here is derived from an EMBL/GenBank/DDBJ whole genome shotgun (WGS) entry which is preliminary data.</text>
</comment>
<protein>
    <submittedName>
        <fullName evidence="2">Uncharacterized protein</fullName>
    </submittedName>
</protein>
<accession>A0AAD6VF43</accession>
<evidence type="ECO:0000313" key="2">
    <source>
        <dbReference type="EMBL" id="KAJ7207944.1"/>
    </source>
</evidence>
<organism evidence="2 3">
    <name type="scientific">Mycena pura</name>
    <dbReference type="NCBI Taxonomy" id="153505"/>
    <lineage>
        <taxon>Eukaryota</taxon>
        <taxon>Fungi</taxon>
        <taxon>Dikarya</taxon>
        <taxon>Basidiomycota</taxon>
        <taxon>Agaricomycotina</taxon>
        <taxon>Agaricomycetes</taxon>
        <taxon>Agaricomycetidae</taxon>
        <taxon>Agaricales</taxon>
        <taxon>Marasmiineae</taxon>
        <taxon>Mycenaceae</taxon>
        <taxon>Mycena</taxon>
    </lineage>
</organism>
<feature type="compositionally biased region" description="Acidic residues" evidence="1">
    <location>
        <begin position="380"/>
        <end position="389"/>
    </location>
</feature>
<proteinExistence type="predicted"/>
<evidence type="ECO:0000313" key="3">
    <source>
        <dbReference type="Proteomes" id="UP001219525"/>
    </source>
</evidence>
<keyword evidence="3" id="KW-1185">Reference proteome</keyword>
<reference evidence="2" key="1">
    <citation type="submission" date="2023-03" db="EMBL/GenBank/DDBJ databases">
        <title>Massive genome expansion in bonnet fungi (Mycena s.s.) driven by repeated elements and novel gene families across ecological guilds.</title>
        <authorList>
            <consortium name="Lawrence Berkeley National Laboratory"/>
            <person name="Harder C.B."/>
            <person name="Miyauchi S."/>
            <person name="Viragh M."/>
            <person name="Kuo A."/>
            <person name="Thoen E."/>
            <person name="Andreopoulos B."/>
            <person name="Lu D."/>
            <person name="Skrede I."/>
            <person name="Drula E."/>
            <person name="Henrissat B."/>
            <person name="Morin E."/>
            <person name="Kohler A."/>
            <person name="Barry K."/>
            <person name="LaButti K."/>
            <person name="Morin E."/>
            <person name="Salamov A."/>
            <person name="Lipzen A."/>
            <person name="Mereny Z."/>
            <person name="Hegedus B."/>
            <person name="Baldrian P."/>
            <person name="Stursova M."/>
            <person name="Weitz H."/>
            <person name="Taylor A."/>
            <person name="Grigoriev I.V."/>
            <person name="Nagy L.G."/>
            <person name="Martin F."/>
            <person name="Kauserud H."/>
        </authorList>
    </citation>
    <scope>NUCLEOTIDE SEQUENCE</scope>
    <source>
        <strain evidence="2">9144</strain>
    </source>
</reference>
<feature type="region of interest" description="Disordered" evidence="1">
    <location>
        <begin position="379"/>
        <end position="424"/>
    </location>
</feature>
<sequence length="424" mass="47495">MSFCSDDVERTRKEIRRHQDLLITLCSTLNLIVRERNWRKYCGREVQDQDVGRVAAGALVILHSLHALQSRVGDVHWGGGWITEFCKKQPDSNFGDMFIPVATFDDQTLLCVRVVERTLPLHESSFTAYAQVWWTSLHSLTAGRKLYFRSPQKERDELIQAILLPRYNRLQAEISSLSIFICPPPSPWFDLDVDQHHGAGSEALHLCLDVAGSLFKSIPVAGTMVESTCATLKKMLLAAEPRNKDGFGGAKEHAVVKQSGFECSMEANGATFVIRPNVTLHQIEQKLRKLGNLKLWKRVLNSADIQGKVQELKDILSHAYTKFNIQSHVTELQLLYDMRAIQHTTDARLEDMSSKIDAMLEIMTSGNGLSRQDAAKEGYIEEVEDDGETDLSGIEESVVNGKSTEQVKAPRDNAAGSTFTEDHA</sequence>
<gene>
    <name evidence="2" type="ORF">GGX14DRAFT_396144</name>
</gene>
<dbReference type="CDD" id="cd21037">
    <property type="entry name" value="MLKL_NTD"/>
    <property type="match status" value="1"/>
</dbReference>
<dbReference type="EMBL" id="JARJCW010000035">
    <property type="protein sequence ID" value="KAJ7207944.1"/>
    <property type="molecule type" value="Genomic_DNA"/>
</dbReference>
<dbReference type="AlphaFoldDB" id="A0AAD6VF43"/>